<evidence type="ECO:0000313" key="3">
    <source>
        <dbReference type="Proteomes" id="UP001056035"/>
    </source>
</evidence>
<organism evidence="2 3">
    <name type="scientific">Paraconexibacter antarcticus</name>
    <dbReference type="NCBI Taxonomy" id="2949664"/>
    <lineage>
        <taxon>Bacteria</taxon>
        <taxon>Bacillati</taxon>
        <taxon>Actinomycetota</taxon>
        <taxon>Thermoleophilia</taxon>
        <taxon>Solirubrobacterales</taxon>
        <taxon>Paraconexibacteraceae</taxon>
        <taxon>Paraconexibacter</taxon>
    </lineage>
</organism>
<keyword evidence="3" id="KW-1185">Reference proteome</keyword>
<gene>
    <name evidence="2" type="ORF">NBH00_23490</name>
</gene>
<sequence length="149" mass="15994">MSTAMPQAPVKVSEVTTASEEIASALGMLARRLPRYSQTPTVADVQRIVDNPSTRLIIARDDDEEIVGMMTVALYSLPTGVRAWLEDVAVARSGRGIGRALTEEALRIAREGGAADAELIVQPSQTGGLKMASLMGFGPNDEDTRRIRL</sequence>
<dbReference type="RefSeq" id="WP_254571001.1">
    <property type="nucleotide sequence ID" value="NZ_CP098502.1"/>
</dbReference>
<protein>
    <submittedName>
        <fullName evidence="2">GNAT family N-acetyltransferase</fullName>
    </submittedName>
</protein>
<dbReference type="Proteomes" id="UP001056035">
    <property type="component" value="Chromosome"/>
</dbReference>
<dbReference type="PROSITE" id="PS51186">
    <property type="entry name" value="GNAT"/>
    <property type="match status" value="1"/>
</dbReference>
<accession>A0ABY5DTJ6</accession>
<dbReference type="InterPro" id="IPR016181">
    <property type="entry name" value="Acyl_CoA_acyltransferase"/>
</dbReference>
<proteinExistence type="predicted"/>
<reference evidence="2 3" key="1">
    <citation type="submission" date="2022-06" db="EMBL/GenBank/DDBJ databases">
        <title>Paraconexibacter antarcticus.</title>
        <authorList>
            <person name="Kim C.S."/>
        </authorList>
    </citation>
    <scope>NUCLEOTIDE SEQUENCE [LARGE SCALE GENOMIC DNA]</scope>
    <source>
        <strain evidence="2 3">02-257</strain>
    </source>
</reference>
<dbReference type="CDD" id="cd04301">
    <property type="entry name" value="NAT_SF"/>
    <property type="match status" value="1"/>
</dbReference>
<dbReference type="SUPFAM" id="SSF55729">
    <property type="entry name" value="Acyl-CoA N-acyltransferases (Nat)"/>
    <property type="match status" value="1"/>
</dbReference>
<dbReference type="Pfam" id="PF00583">
    <property type="entry name" value="Acetyltransf_1"/>
    <property type="match status" value="1"/>
</dbReference>
<dbReference type="EMBL" id="CP098502">
    <property type="protein sequence ID" value="UTI64291.1"/>
    <property type="molecule type" value="Genomic_DNA"/>
</dbReference>
<feature type="domain" description="N-acetyltransferase" evidence="1">
    <location>
        <begin position="10"/>
        <end position="149"/>
    </location>
</feature>
<dbReference type="Gene3D" id="3.40.630.30">
    <property type="match status" value="1"/>
</dbReference>
<evidence type="ECO:0000313" key="2">
    <source>
        <dbReference type="EMBL" id="UTI64291.1"/>
    </source>
</evidence>
<dbReference type="InterPro" id="IPR000182">
    <property type="entry name" value="GNAT_dom"/>
</dbReference>
<evidence type="ECO:0000259" key="1">
    <source>
        <dbReference type="PROSITE" id="PS51186"/>
    </source>
</evidence>
<name>A0ABY5DTJ6_9ACTN</name>